<dbReference type="EMBL" id="AP014648">
    <property type="protein sequence ID" value="BAQ18645.1"/>
    <property type="molecule type" value="Genomic_DNA"/>
</dbReference>
<dbReference type="RefSeq" id="WP_156137649.1">
    <property type="nucleotide sequence ID" value="NZ_AP014648.1"/>
</dbReference>
<evidence type="ECO:0000313" key="1">
    <source>
        <dbReference type="EMBL" id="BAQ18645.1"/>
    </source>
</evidence>
<accession>A0A0A8K6U7</accession>
<reference evidence="1 2" key="1">
    <citation type="submission" date="2014-09" db="EMBL/GenBank/DDBJ databases">
        <title>Genome sequencing of Methyloceanibacter caenitepidi Gela4.</title>
        <authorList>
            <person name="Takeuchi M."/>
            <person name="Susumu S."/>
            <person name="Kamagata Y."/>
            <person name="Oshima K."/>
            <person name="Hattori M."/>
            <person name="Iwasaki W."/>
        </authorList>
    </citation>
    <scope>NUCLEOTIDE SEQUENCE [LARGE SCALE GENOMIC DNA]</scope>
    <source>
        <strain evidence="1 2">Gela4</strain>
    </source>
</reference>
<keyword evidence="2" id="KW-1185">Reference proteome</keyword>
<proteinExistence type="predicted"/>
<gene>
    <name evidence="1" type="ORF">GL4_3214</name>
</gene>
<dbReference type="Proteomes" id="UP000031643">
    <property type="component" value="Chromosome"/>
</dbReference>
<evidence type="ECO:0000313" key="2">
    <source>
        <dbReference type="Proteomes" id="UP000031643"/>
    </source>
</evidence>
<name>A0A0A8K6U7_9HYPH</name>
<dbReference type="AlphaFoldDB" id="A0A0A8K6U7"/>
<dbReference type="HOGENOM" id="CLU_1813546_0_0_5"/>
<dbReference type="STRING" id="1384459.GL4_3214"/>
<dbReference type="KEGG" id="mcg:GL4_3214"/>
<sequence>MSKYTGVLNEPLEVEDGPEAYWERVEALADHYGIDLHEDAGWMRLAIELAATHVPGFQMKPTSLPVEGLTARDAASLTRLIEHIKEARSARRAAARLEKARTDLDLDNADAVTAWLEGFMDPANGSYDKRRAMAFIFMRYGA</sequence>
<dbReference type="OrthoDB" id="9945485at2"/>
<organism evidence="1 2">
    <name type="scientific">Methyloceanibacter caenitepidi</name>
    <dbReference type="NCBI Taxonomy" id="1384459"/>
    <lineage>
        <taxon>Bacteria</taxon>
        <taxon>Pseudomonadati</taxon>
        <taxon>Pseudomonadota</taxon>
        <taxon>Alphaproteobacteria</taxon>
        <taxon>Hyphomicrobiales</taxon>
        <taxon>Hyphomicrobiaceae</taxon>
        <taxon>Methyloceanibacter</taxon>
    </lineage>
</organism>
<protein>
    <submittedName>
        <fullName evidence="1">Uncharacterized protein</fullName>
    </submittedName>
</protein>